<evidence type="ECO:0000313" key="6">
    <source>
        <dbReference type="EMBL" id="CAL5223453.1"/>
    </source>
</evidence>
<evidence type="ECO:0000313" key="7">
    <source>
        <dbReference type="Proteomes" id="UP001497392"/>
    </source>
</evidence>
<evidence type="ECO:0000256" key="3">
    <source>
        <dbReference type="ARBA" id="ARBA00034031"/>
    </source>
</evidence>
<feature type="region of interest" description="Disordered" evidence="4">
    <location>
        <begin position="109"/>
        <end position="140"/>
    </location>
</feature>
<dbReference type="InterPro" id="IPR036167">
    <property type="entry name" value="tRNA_intron_Endo_cat-like_sf"/>
</dbReference>
<keyword evidence="7" id="KW-1185">Reference proteome</keyword>
<dbReference type="Gene3D" id="3.40.1350.10">
    <property type="match status" value="1"/>
</dbReference>
<dbReference type="Proteomes" id="UP001497392">
    <property type="component" value="Unassembled WGS sequence"/>
</dbReference>
<dbReference type="NCBIfam" id="TIGR00324">
    <property type="entry name" value="endA"/>
    <property type="match status" value="1"/>
</dbReference>
<protein>
    <recommendedName>
        <fullName evidence="2">tRNA-intron lyase</fullName>
        <ecNumber evidence="2">4.6.1.16</ecNumber>
    </recommendedName>
</protein>
<dbReference type="EC" id="4.6.1.16" evidence="2"/>
<dbReference type="InterPro" id="IPR006677">
    <property type="entry name" value="tRNA_intron_Endonuc_cat-like"/>
</dbReference>
<comment type="caution">
    <text evidence="6">The sequence shown here is derived from an EMBL/GenBank/DDBJ whole genome shotgun (WGS) entry which is preliminary data.</text>
</comment>
<gene>
    <name evidence="6" type="primary">g5972</name>
    <name evidence="6" type="ORF">VP750_LOCUS5112</name>
</gene>
<organism evidence="6 7">
    <name type="scientific">Coccomyxa viridis</name>
    <dbReference type="NCBI Taxonomy" id="1274662"/>
    <lineage>
        <taxon>Eukaryota</taxon>
        <taxon>Viridiplantae</taxon>
        <taxon>Chlorophyta</taxon>
        <taxon>core chlorophytes</taxon>
        <taxon>Trebouxiophyceae</taxon>
        <taxon>Trebouxiophyceae incertae sedis</taxon>
        <taxon>Coccomyxaceae</taxon>
        <taxon>Coccomyxa</taxon>
    </lineage>
</organism>
<evidence type="ECO:0000259" key="5">
    <source>
        <dbReference type="Pfam" id="PF01974"/>
    </source>
</evidence>
<dbReference type="PANTHER" id="PTHR21227:SF0">
    <property type="entry name" value="TRNA-SPLICING ENDONUCLEASE SUBUNIT SEN2"/>
    <property type="match status" value="1"/>
</dbReference>
<feature type="domain" description="tRNA intron endonuclease catalytic" evidence="5">
    <location>
        <begin position="193"/>
        <end position="273"/>
    </location>
</feature>
<dbReference type="InterPro" id="IPR011856">
    <property type="entry name" value="tRNA_endonuc-like_dom_sf"/>
</dbReference>
<proteinExistence type="inferred from homology"/>
<evidence type="ECO:0000256" key="4">
    <source>
        <dbReference type="SAM" id="MobiDB-lite"/>
    </source>
</evidence>
<dbReference type="Pfam" id="PF01974">
    <property type="entry name" value="tRNA_int_endo"/>
    <property type="match status" value="1"/>
</dbReference>
<comment type="catalytic activity">
    <reaction evidence="3">
        <text>pretRNA = a 3'-half-tRNA molecule with a 5'-OH end + a 5'-half-tRNA molecule with a 2',3'-cyclic phosphate end + an intron with a 2',3'-cyclic phosphate and a 5'-hydroxyl terminus.</text>
        <dbReference type="EC" id="4.6.1.16"/>
    </reaction>
</comment>
<comment type="similarity">
    <text evidence="1">Belongs to the tRNA-intron endonuclease family.</text>
</comment>
<dbReference type="InterPro" id="IPR006676">
    <property type="entry name" value="tRNA_splic"/>
</dbReference>
<accession>A0ABP1FZ38</accession>
<evidence type="ECO:0000256" key="2">
    <source>
        <dbReference type="ARBA" id="ARBA00012573"/>
    </source>
</evidence>
<evidence type="ECO:0000256" key="1">
    <source>
        <dbReference type="ARBA" id="ARBA00008078"/>
    </source>
</evidence>
<dbReference type="PANTHER" id="PTHR21227">
    <property type="entry name" value="TRNA-SPLICING ENDONUCLEASE SUBUNIT SEN2"/>
    <property type="match status" value="1"/>
</dbReference>
<sequence>MKGKKRAQGKPQETGINPQEAVRRLAGCQLSGRLQASCVIVDADGSTSQLLHAACLGIPYNVLQQDVQAVEGSTEQIGRAAADVQCQPGIALSRPAADNLRHPVLDSGYAEERQQQKGLSRQQKLEIRRGKHAKRSQLVQQDPERSNTRVWLLSLEEACFMHYALQCLTVSRDSGPCASKGLWERCLHMKQGFVHSYLPFHHFRSKGWVVRPGAEYGVDYVLYDRHPSMAHSSYCVLALTGSKRPEVLRWTDIEAASRVCADVLKKLLLLYVFEEPGIAMDTPDYLSAVSVEERLVQRWVPGQK</sequence>
<dbReference type="CDD" id="cd22363">
    <property type="entry name" value="tRNA-intron_lyase_C"/>
    <property type="match status" value="1"/>
</dbReference>
<dbReference type="EMBL" id="CAXHTA020000008">
    <property type="protein sequence ID" value="CAL5223453.1"/>
    <property type="molecule type" value="Genomic_DNA"/>
</dbReference>
<dbReference type="SUPFAM" id="SSF53032">
    <property type="entry name" value="tRNA-intron endonuclease catalytic domain-like"/>
    <property type="match status" value="1"/>
</dbReference>
<reference evidence="6 7" key="1">
    <citation type="submission" date="2024-06" db="EMBL/GenBank/DDBJ databases">
        <authorList>
            <person name="Kraege A."/>
            <person name="Thomma B."/>
        </authorList>
    </citation>
    <scope>NUCLEOTIDE SEQUENCE [LARGE SCALE GENOMIC DNA]</scope>
</reference>
<name>A0ABP1FZ38_9CHLO</name>